<evidence type="ECO:0008006" key="7">
    <source>
        <dbReference type="Google" id="ProtNLM"/>
    </source>
</evidence>
<dbReference type="Gene3D" id="1.10.418.10">
    <property type="entry name" value="Calponin-like domain"/>
    <property type="match status" value="2"/>
</dbReference>
<keyword evidence="6" id="KW-1185">Reference proteome</keyword>
<feature type="compositionally biased region" description="Polar residues" evidence="4">
    <location>
        <begin position="102"/>
        <end position="114"/>
    </location>
</feature>
<dbReference type="GO" id="GO:0051295">
    <property type="term" value="P:establishment of meiotic spindle localization"/>
    <property type="evidence" value="ECO:0007669"/>
    <property type="project" value="TreeGrafter"/>
</dbReference>
<dbReference type="Proteomes" id="UP000054466">
    <property type="component" value="Unassembled WGS sequence"/>
</dbReference>
<organism evidence="5 6">
    <name type="scientific">Cladophialophora immunda</name>
    <dbReference type="NCBI Taxonomy" id="569365"/>
    <lineage>
        <taxon>Eukaryota</taxon>
        <taxon>Fungi</taxon>
        <taxon>Dikarya</taxon>
        <taxon>Ascomycota</taxon>
        <taxon>Pezizomycotina</taxon>
        <taxon>Eurotiomycetes</taxon>
        <taxon>Chaetothyriomycetidae</taxon>
        <taxon>Chaetothyriales</taxon>
        <taxon>Herpotrichiellaceae</taxon>
        <taxon>Cladophialophora</taxon>
    </lineage>
</organism>
<evidence type="ECO:0000256" key="4">
    <source>
        <dbReference type="SAM" id="MobiDB-lite"/>
    </source>
</evidence>
<dbReference type="EMBL" id="KN847044">
    <property type="protein sequence ID" value="KIW25749.1"/>
    <property type="molecule type" value="Genomic_DNA"/>
</dbReference>
<dbReference type="InterPro" id="IPR051185">
    <property type="entry name" value="ASPM"/>
</dbReference>
<dbReference type="GO" id="GO:0000278">
    <property type="term" value="P:mitotic cell cycle"/>
    <property type="evidence" value="ECO:0007669"/>
    <property type="project" value="TreeGrafter"/>
</dbReference>
<dbReference type="PANTHER" id="PTHR22706:SF1">
    <property type="entry name" value="ASSEMBLY FACTOR FOR SPINDLE MICROTUBULES"/>
    <property type="match status" value="1"/>
</dbReference>
<reference evidence="5 6" key="1">
    <citation type="submission" date="2015-01" db="EMBL/GenBank/DDBJ databases">
        <title>The Genome Sequence of Cladophialophora immunda CBS83496.</title>
        <authorList>
            <consortium name="The Broad Institute Genomics Platform"/>
            <person name="Cuomo C."/>
            <person name="de Hoog S."/>
            <person name="Gorbushina A."/>
            <person name="Stielow B."/>
            <person name="Teixiera M."/>
            <person name="Abouelleil A."/>
            <person name="Chapman S.B."/>
            <person name="Priest M."/>
            <person name="Young S.K."/>
            <person name="Wortman J."/>
            <person name="Nusbaum C."/>
            <person name="Birren B."/>
        </authorList>
    </citation>
    <scope>NUCLEOTIDE SEQUENCE [LARGE SCALE GENOMIC DNA]</scope>
    <source>
        <strain evidence="5 6">CBS 83496</strain>
    </source>
</reference>
<feature type="region of interest" description="Disordered" evidence="4">
    <location>
        <begin position="1"/>
        <end position="50"/>
    </location>
</feature>
<keyword evidence="2" id="KW-0963">Cytoplasm</keyword>
<feature type="compositionally biased region" description="Basic and acidic residues" evidence="4">
    <location>
        <begin position="423"/>
        <end position="443"/>
    </location>
</feature>
<feature type="compositionally biased region" description="Polar residues" evidence="4">
    <location>
        <begin position="40"/>
        <end position="50"/>
    </location>
</feature>
<dbReference type="GeneID" id="27348098"/>
<dbReference type="AlphaFoldDB" id="A0A0D2CQ64"/>
<dbReference type="STRING" id="569365.A0A0D2CQ64"/>
<dbReference type="RefSeq" id="XP_016245965.1">
    <property type="nucleotide sequence ID" value="XM_016396109.1"/>
</dbReference>
<feature type="region of interest" description="Disordered" evidence="4">
    <location>
        <begin position="325"/>
        <end position="464"/>
    </location>
</feature>
<feature type="region of interest" description="Disordered" evidence="4">
    <location>
        <begin position="164"/>
        <end position="206"/>
    </location>
</feature>
<evidence type="ECO:0000313" key="5">
    <source>
        <dbReference type="EMBL" id="KIW25749.1"/>
    </source>
</evidence>
<feature type="compositionally biased region" description="Low complexity" evidence="4">
    <location>
        <begin position="193"/>
        <end position="206"/>
    </location>
</feature>
<comment type="subcellular location">
    <subcellularLocation>
        <location evidence="1">Cytoplasm</location>
    </subcellularLocation>
</comment>
<protein>
    <recommendedName>
        <fullName evidence="7">Calponin-homology (CH) domain-containing protein</fullName>
    </recommendedName>
</protein>
<accession>A0A0D2CQ64</accession>
<dbReference type="CDD" id="cd23767">
    <property type="entry name" value="IQCD"/>
    <property type="match status" value="1"/>
</dbReference>
<dbReference type="GO" id="GO:0005516">
    <property type="term" value="F:calmodulin binding"/>
    <property type="evidence" value="ECO:0007669"/>
    <property type="project" value="UniProtKB-KW"/>
</dbReference>
<dbReference type="InterPro" id="IPR036872">
    <property type="entry name" value="CH_dom_sf"/>
</dbReference>
<dbReference type="GO" id="GO:0005737">
    <property type="term" value="C:cytoplasm"/>
    <property type="evidence" value="ECO:0007669"/>
    <property type="project" value="UniProtKB-SubCell"/>
</dbReference>
<feature type="region of interest" description="Disordered" evidence="4">
    <location>
        <begin position="291"/>
        <end position="311"/>
    </location>
</feature>
<evidence type="ECO:0000256" key="1">
    <source>
        <dbReference type="ARBA" id="ARBA00004496"/>
    </source>
</evidence>
<name>A0A0D2CQ64_9EURO</name>
<dbReference type="CDD" id="cd21223">
    <property type="entry name" value="CH_ASPM_rpt1"/>
    <property type="match status" value="1"/>
</dbReference>
<dbReference type="SUPFAM" id="SSF47576">
    <property type="entry name" value="Calponin-homology domain, CH-domain"/>
    <property type="match status" value="1"/>
</dbReference>
<dbReference type="PANTHER" id="PTHR22706">
    <property type="entry name" value="ASSEMBLY FACTOR FOR SPINDLE MICROTUBULES"/>
    <property type="match status" value="1"/>
</dbReference>
<feature type="compositionally biased region" description="Basic and acidic residues" evidence="4">
    <location>
        <begin position="341"/>
        <end position="373"/>
    </location>
</feature>
<proteinExistence type="predicted"/>
<dbReference type="GO" id="GO:0000922">
    <property type="term" value="C:spindle pole"/>
    <property type="evidence" value="ECO:0007669"/>
    <property type="project" value="TreeGrafter"/>
</dbReference>
<feature type="region of interest" description="Disordered" evidence="4">
    <location>
        <begin position="81"/>
        <end position="139"/>
    </location>
</feature>
<evidence type="ECO:0000256" key="2">
    <source>
        <dbReference type="ARBA" id="ARBA00022490"/>
    </source>
</evidence>
<dbReference type="GO" id="GO:0007051">
    <property type="term" value="P:spindle organization"/>
    <property type="evidence" value="ECO:0007669"/>
    <property type="project" value="TreeGrafter"/>
</dbReference>
<sequence length="1072" mass="117219">MLPPPATVAGTPCPVPLYADVPAQTQQRHNQHHRQLDRASLSSSPSDDTTANIEYTSAFAAPAPGILKNAKPRRRRQQDGMVFTIHEDRAQIVASRGGDGRGSNNTSEDGNGNKDNPLKVGARRRAAMSQPPQRPKKRAAVGAACTIPMSSTAALAVASADDASGTAQHQVPKRGSASTRLSRAPRRPMANKAEGASSSAEPLPSLPEDTIALPMIDSTITLKPARRATIYIPTEDTTMPSMYMGIFSPVRNLDPAVKTSPGLTSTSGTVERSSKPDVELTGIVAQMVAKKRGPAKAKGAMSPKRRPLQVTTRPLQESTVMVDRWGQGGGKENIPPGENEMLGKEAKAGKGRARLEGRGKDPEAACPLLEHKVNPQPRASSSYEPAASFSRKVKPESPAQGASTKPSWNAGPRLKTSRPGRKPKSENIEPKSGHGALERESLTRKPSVPSRFVIPKVDPPSPSESFPVITEDLVDPAMYEDNWLNHQEIAITQLVNNLFGASAPLSLPVEDDMLRLELLERYGDPKNAMLYKRLQAALLYGALSVPRDVLTSAVRLSTDLGKRKAFTDLWLDTYELPCLRSALEVVVGRRCLSCGTASSSVRPSIDSGHIVNRRTLQQFIETFLLRNEDGQPDEASTDRPSWSYQRTLLRSLMLIKLLDTAKAALSPVASTCLFQPCSSYKTSVSVVNALFQMLNPNAGDPVRALTHIGYVVIHTQHPLAEYSYKMENLAIDLRDGVRLTRLVELLLYPSAAPSLERVHDSGSTSSILLPTGEQLSLTEGDHNWPLSQHLKYPCPGRATKLYNAQIALSAIQGVKGVRTLAESVKAEDIVDGFREKTVRLLWGLTSKWGLGGLVDWDDIEREIKRLCRTSPSSYENDYFDLLPDEDGHARHTVLLKAWAQAIASKEGIRVTNLTTSFTDGRVFQAIVEEYEGYLVDDVGPRMGRSLTERLRCLGCSEEFAMLFAQSDASRHRAHIFGRDFVVAALAFLCSRLLNPTKRVRAAVTIQRRWRSYWARVVESRKVHLKAVAEICATVAAQRAAAVTANQGGHEVDRPVASEEEKELADEDIWLNL</sequence>
<dbReference type="HOGENOM" id="CLU_005445_0_0_1"/>
<dbReference type="OrthoDB" id="76388at2759"/>
<keyword evidence="3" id="KW-0112">Calmodulin-binding</keyword>
<evidence type="ECO:0000256" key="3">
    <source>
        <dbReference type="ARBA" id="ARBA00022860"/>
    </source>
</evidence>
<gene>
    <name evidence="5" type="ORF">PV07_08904</name>
</gene>
<evidence type="ECO:0000313" key="6">
    <source>
        <dbReference type="Proteomes" id="UP000054466"/>
    </source>
</evidence>
<dbReference type="VEuPathDB" id="FungiDB:PV07_08904"/>